<keyword evidence="1" id="KW-0472">Membrane</keyword>
<keyword evidence="1" id="KW-0812">Transmembrane</keyword>
<reference evidence="2 3" key="1">
    <citation type="submission" date="2019-04" db="EMBL/GenBank/DDBJ databases">
        <title>Flavobacterium sp. GS03.</title>
        <authorList>
            <person name="Kim H."/>
        </authorList>
    </citation>
    <scope>NUCLEOTIDE SEQUENCE [LARGE SCALE GENOMIC DNA]</scope>
    <source>
        <strain evidence="2 3">GS03</strain>
    </source>
</reference>
<dbReference type="KEGG" id="fsn:GS03_01457"/>
<sequence>MNILDEWWKRLLISFALGGIISKVLGQLTIRKVEISALLIAVIFYIVLTRMYNRSQKGTENESEK</sequence>
<dbReference type="AlphaFoldDB" id="A0A4P7PSP8"/>
<gene>
    <name evidence="2" type="ORF">GS03_01457</name>
</gene>
<dbReference type="Proteomes" id="UP000296862">
    <property type="component" value="Chromosome"/>
</dbReference>
<keyword evidence="3" id="KW-1185">Reference proteome</keyword>
<name>A0A4P7PSP8_9FLAO</name>
<protein>
    <submittedName>
        <fullName evidence="2">Uncharacterized protein</fullName>
    </submittedName>
</protein>
<dbReference type="EMBL" id="CP038810">
    <property type="protein sequence ID" value="QBZ97958.1"/>
    <property type="molecule type" value="Genomic_DNA"/>
</dbReference>
<proteinExistence type="predicted"/>
<evidence type="ECO:0000256" key="1">
    <source>
        <dbReference type="SAM" id="Phobius"/>
    </source>
</evidence>
<accession>A0A4P7PSP8</accession>
<organism evidence="2 3">
    <name type="scientific">Flavobacterium sangjuense</name>
    <dbReference type="NCBI Taxonomy" id="2518177"/>
    <lineage>
        <taxon>Bacteria</taxon>
        <taxon>Pseudomonadati</taxon>
        <taxon>Bacteroidota</taxon>
        <taxon>Flavobacteriia</taxon>
        <taxon>Flavobacteriales</taxon>
        <taxon>Flavobacteriaceae</taxon>
        <taxon>Flavobacterium</taxon>
    </lineage>
</organism>
<feature type="transmembrane region" description="Helical" evidence="1">
    <location>
        <begin position="36"/>
        <end position="53"/>
    </location>
</feature>
<keyword evidence="1" id="KW-1133">Transmembrane helix</keyword>
<evidence type="ECO:0000313" key="3">
    <source>
        <dbReference type="Proteomes" id="UP000296862"/>
    </source>
</evidence>
<evidence type="ECO:0000313" key="2">
    <source>
        <dbReference type="EMBL" id="QBZ97958.1"/>
    </source>
</evidence>